<dbReference type="Gene3D" id="3.40.50.300">
    <property type="entry name" value="P-loop containing nucleotide triphosphate hydrolases"/>
    <property type="match status" value="1"/>
</dbReference>
<dbReference type="Gene3D" id="1.20.5.4130">
    <property type="match status" value="1"/>
</dbReference>
<dbReference type="PANTHER" id="PTHR19338">
    <property type="entry name" value="TRANSLOCASE OF INNER MITOCHONDRIAL MEMBRANE 13 HOMOLOG"/>
    <property type="match status" value="1"/>
</dbReference>
<dbReference type="PANTHER" id="PTHR19338:SF32">
    <property type="entry name" value="OS06G0287500 PROTEIN"/>
    <property type="match status" value="1"/>
</dbReference>
<evidence type="ECO:0000259" key="5">
    <source>
        <dbReference type="Pfam" id="PF18052"/>
    </source>
</evidence>
<dbReference type="AlphaFoldDB" id="A0AAD5IE43"/>
<evidence type="ECO:0000256" key="3">
    <source>
        <dbReference type="ARBA" id="ARBA00022821"/>
    </source>
</evidence>
<keyword evidence="3" id="KW-0611">Plant defense</keyword>
<dbReference type="InterPro" id="IPR041118">
    <property type="entry name" value="Rx_N"/>
</dbReference>
<dbReference type="Pfam" id="PF18052">
    <property type="entry name" value="Rx_N"/>
    <property type="match status" value="1"/>
</dbReference>
<dbReference type="InterPro" id="IPR002182">
    <property type="entry name" value="NB-ARC"/>
</dbReference>
<gene>
    <name evidence="7" type="ORF">LWI28_010820</name>
</gene>
<evidence type="ECO:0000313" key="7">
    <source>
        <dbReference type="EMBL" id="KAI9160701.1"/>
    </source>
</evidence>
<comment type="caution">
    <text evidence="7">The sequence shown here is derived from an EMBL/GenBank/DDBJ whole genome shotgun (WGS) entry which is preliminary data.</text>
</comment>
<name>A0AAD5IE43_ACENE</name>
<proteinExistence type="predicted"/>
<dbReference type="InterPro" id="IPR055414">
    <property type="entry name" value="LRR_R13L4/SHOC2-like"/>
</dbReference>
<accession>A0AAD5IE43</accession>
<dbReference type="InterPro" id="IPR032675">
    <property type="entry name" value="LRR_dom_sf"/>
</dbReference>
<dbReference type="Pfam" id="PF00931">
    <property type="entry name" value="NB-ARC"/>
    <property type="match status" value="1"/>
</dbReference>
<feature type="domain" description="Disease resistance N-terminal" evidence="5">
    <location>
        <begin position="5"/>
        <end position="94"/>
    </location>
</feature>
<keyword evidence="8" id="KW-1185">Reference proteome</keyword>
<keyword evidence="1" id="KW-0677">Repeat</keyword>
<evidence type="ECO:0000256" key="1">
    <source>
        <dbReference type="ARBA" id="ARBA00022737"/>
    </source>
</evidence>
<evidence type="ECO:0000313" key="8">
    <source>
        <dbReference type="Proteomes" id="UP001064489"/>
    </source>
</evidence>
<dbReference type="Proteomes" id="UP001064489">
    <property type="component" value="Chromosome 2"/>
</dbReference>
<dbReference type="GO" id="GO:0043531">
    <property type="term" value="F:ADP binding"/>
    <property type="evidence" value="ECO:0007669"/>
    <property type="project" value="InterPro"/>
</dbReference>
<dbReference type="SUPFAM" id="SSF52540">
    <property type="entry name" value="P-loop containing nucleoside triphosphate hydrolases"/>
    <property type="match status" value="1"/>
</dbReference>
<evidence type="ECO:0000259" key="4">
    <source>
        <dbReference type="Pfam" id="PF00931"/>
    </source>
</evidence>
<feature type="domain" description="Disease resistance R13L4/SHOC-2-like LRR" evidence="6">
    <location>
        <begin position="325"/>
        <end position="504"/>
    </location>
</feature>
<dbReference type="Pfam" id="PF23598">
    <property type="entry name" value="LRR_14"/>
    <property type="match status" value="1"/>
</dbReference>
<dbReference type="GO" id="GO:0051707">
    <property type="term" value="P:response to other organism"/>
    <property type="evidence" value="ECO:0007669"/>
    <property type="project" value="UniProtKB-ARBA"/>
</dbReference>
<organism evidence="7 8">
    <name type="scientific">Acer negundo</name>
    <name type="common">Box elder</name>
    <dbReference type="NCBI Taxonomy" id="4023"/>
    <lineage>
        <taxon>Eukaryota</taxon>
        <taxon>Viridiplantae</taxon>
        <taxon>Streptophyta</taxon>
        <taxon>Embryophyta</taxon>
        <taxon>Tracheophyta</taxon>
        <taxon>Spermatophyta</taxon>
        <taxon>Magnoliopsida</taxon>
        <taxon>eudicotyledons</taxon>
        <taxon>Gunneridae</taxon>
        <taxon>Pentapetalae</taxon>
        <taxon>rosids</taxon>
        <taxon>malvids</taxon>
        <taxon>Sapindales</taxon>
        <taxon>Sapindaceae</taxon>
        <taxon>Hippocastanoideae</taxon>
        <taxon>Acereae</taxon>
        <taxon>Acer</taxon>
    </lineage>
</organism>
<evidence type="ECO:0000256" key="2">
    <source>
        <dbReference type="ARBA" id="ARBA00022741"/>
    </source>
</evidence>
<reference evidence="7" key="1">
    <citation type="journal article" date="2022" name="Plant J.">
        <title>Strategies of tolerance reflected in two North American maple genomes.</title>
        <authorList>
            <person name="McEvoy S.L."/>
            <person name="Sezen U.U."/>
            <person name="Trouern-Trend A."/>
            <person name="McMahon S.M."/>
            <person name="Schaberg P.G."/>
            <person name="Yang J."/>
            <person name="Wegrzyn J.L."/>
            <person name="Swenson N.G."/>
        </authorList>
    </citation>
    <scope>NUCLEOTIDE SEQUENCE</scope>
    <source>
        <strain evidence="7">91603</strain>
    </source>
</reference>
<keyword evidence="2" id="KW-0547">Nucleotide-binding</keyword>
<dbReference type="CDD" id="cd14798">
    <property type="entry name" value="RX-CC_like"/>
    <property type="match status" value="1"/>
</dbReference>
<dbReference type="Gene3D" id="3.80.10.10">
    <property type="entry name" value="Ribonuclease Inhibitor"/>
    <property type="match status" value="1"/>
</dbReference>
<feature type="domain" description="NB-ARC" evidence="4">
    <location>
        <begin position="183"/>
        <end position="300"/>
    </location>
</feature>
<dbReference type="EMBL" id="JAJSOW010000106">
    <property type="protein sequence ID" value="KAI9160701.1"/>
    <property type="molecule type" value="Genomic_DNA"/>
</dbReference>
<dbReference type="InterPro" id="IPR027417">
    <property type="entry name" value="P-loop_NTPase"/>
</dbReference>
<sequence length="509" mass="58355">MAEIAVNLVIEKLGPLLFQEINLLRGVRKEIKDIKTELESIRCFLKDAEAKAAVEEIEGKSNNGVQQWVAQVREVAYCIEDVIDEFAFTVAQLSHGRGLFGVLRKANRAIKKLMLRYNIANDIQGIKTSLVKIDERRKRYRLDSTEKESSVETGNCTRQGGCGVGSYYTEEDQTVGYESIRKELNDWMVNKIPQCRVIALVGAGGLGKTTLAASVYKKNDVKRHFNCHAWIHVGKTYIKEDLLRRTIQKIYSSMEENVHGNLETMDEMGLIDMLRKYLEKKSYMVVFDDVWKDVEHALPDNNETRRLTISKSIDNVLVKIIDSKIRSLFISNIVELPESSMSTLSQDNFKLMRVLDFEDAQINYVPEEVRKLFHLHYLSLKNTKVKMLPKTIGKLLNLETLDFKMTLVSELPIEIKNLKRLCYLVIVRSDSPYFSYGKGTKIQEGFGSLMYLRKLDGVQVNSKALEELKKLRHLRMLGIQLVNGNGNDLCYAIANMKYLKFLTIELTNK</sequence>
<protein>
    <submittedName>
        <fullName evidence="7">Uncharacterized protein</fullName>
    </submittedName>
</protein>
<evidence type="ECO:0000259" key="6">
    <source>
        <dbReference type="Pfam" id="PF23598"/>
    </source>
</evidence>
<dbReference type="SUPFAM" id="SSF52047">
    <property type="entry name" value="RNI-like"/>
    <property type="match status" value="1"/>
</dbReference>
<dbReference type="GO" id="GO:0006952">
    <property type="term" value="P:defense response"/>
    <property type="evidence" value="ECO:0007669"/>
    <property type="project" value="UniProtKB-KW"/>
</dbReference>
<dbReference type="InterPro" id="IPR038005">
    <property type="entry name" value="RX-like_CC"/>
</dbReference>
<reference evidence="7" key="2">
    <citation type="submission" date="2023-02" db="EMBL/GenBank/DDBJ databases">
        <authorList>
            <person name="Swenson N.G."/>
            <person name="Wegrzyn J.L."/>
            <person name="Mcevoy S.L."/>
        </authorList>
    </citation>
    <scope>NUCLEOTIDE SEQUENCE</scope>
    <source>
        <strain evidence="7">91603</strain>
        <tissue evidence="7">Leaf</tissue>
    </source>
</reference>
<dbReference type="PRINTS" id="PR00364">
    <property type="entry name" value="DISEASERSIST"/>
</dbReference>